<proteinExistence type="predicted"/>
<feature type="transmembrane region" description="Helical" evidence="7">
    <location>
        <begin position="96"/>
        <end position="114"/>
    </location>
</feature>
<keyword evidence="2" id="KW-0813">Transport</keyword>
<dbReference type="GO" id="GO:0005886">
    <property type="term" value="C:plasma membrane"/>
    <property type="evidence" value="ECO:0007669"/>
    <property type="project" value="TreeGrafter"/>
</dbReference>
<evidence type="ECO:0000256" key="5">
    <source>
        <dbReference type="ARBA" id="ARBA00023136"/>
    </source>
</evidence>
<dbReference type="AlphaFoldDB" id="A0A1Y2DSA2"/>
<keyword evidence="5 7" id="KW-0472">Membrane</keyword>
<dbReference type="OrthoDB" id="10021397at2759"/>
<accession>A0A1Y2DSA2</accession>
<dbReference type="InterPro" id="IPR036259">
    <property type="entry name" value="MFS_trans_sf"/>
</dbReference>
<comment type="subcellular location">
    <subcellularLocation>
        <location evidence="1">Membrane</location>
        <topology evidence="1">Multi-pass membrane protein</topology>
    </subcellularLocation>
</comment>
<feature type="transmembrane region" description="Helical" evidence="7">
    <location>
        <begin position="455"/>
        <end position="476"/>
    </location>
</feature>
<dbReference type="InParanoid" id="A0A1Y2DSA2"/>
<dbReference type="FunFam" id="1.20.1720.10:FF:000012">
    <property type="entry name" value="MFS toxin efflux pump (AflT)"/>
    <property type="match status" value="1"/>
</dbReference>
<dbReference type="FunFam" id="1.20.1250.20:FF:000196">
    <property type="entry name" value="MFS toxin efflux pump (AflT)"/>
    <property type="match status" value="1"/>
</dbReference>
<gene>
    <name evidence="9" type="ORF">BCR38DRAFT_346305</name>
</gene>
<feature type="transmembrane region" description="Helical" evidence="7">
    <location>
        <begin position="325"/>
        <end position="350"/>
    </location>
</feature>
<dbReference type="RefSeq" id="XP_040713989.1">
    <property type="nucleotide sequence ID" value="XM_040856249.1"/>
</dbReference>
<dbReference type="EMBL" id="MCFJ01000009">
    <property type="protein sequence ID" value="ORY62153.1"/>
    <property type="molecule type" value="Genomic_DNA"/>
</dbReference>
<reference evidence="9 10" key="1">
    <citation type="submission" date="2016-07" db="EMBL/GenBank/DDBJ databases">
        <title>Pervasive Adenine N6-methylation of Active Genes in Fungi.</title>
        <authorList>
            <consortium name="DOE Joint Genome Institute"/>
            <person name="Mondo S.J."/>
            <person name="Dannebaum R.O."/>
            <person name="Kuo R.C."/>
            <person name="Labutti K."/>
            <person name="Haridas S."/>
            <person name="Kuo A."/>
            <person name="Salamov A."/>
            <person name="Ahrendt S.R."/>
            <person name="Lipzen A."/>
            <person name="Sullivan W."/>
            <person name="Andreopoulos W.B."/>
            <person name="Clum A."/>
            <person name="Lindquist E."/>
            <person name="Daum C."/>
            <person name="Ramamoorthy G.K."/>
            <person name="Gryganskyi A."/>
            <person name="Culley D."/>
            <person name="Magnuson J.K."/>
            <person name="James T.Y."/>
            <person name="O'Malley M.A."/>
            <person name="Stajich J.E."/>
            <person name="Spatafora J.W."/>
            <person name="Visel A."/>
            <person name="Grigoriev I.V."/>
        </authorList>
    </citation>
    <scope>NUCLEOTIDE SEQUENCE [LARGE SCALE GENOMIC DNA]</scope>
    <source>
        <strain evidence="9 10">CBS 129021</strain>
    </source>
</reference>
<feature type="transmembrane region" description="Helical" evidence="7">
    <location>
        <begin position="126"/>
        <end position="145"/>
    </location>
</feature>
<feature type="domain" description="Major facilitator superfamily (MFS) profile" evidence="8">
    <location>
        <begin position="61"/>
        <end position="553"/>
    </location>
</feature>
<evidence type="ECO:0000256" key="6">
    <source>
        <dbReference type="SAM" id="MobiDB-lite"/>
    </source>
</evidence>
<dbReference type="InterPro" id="IPR020846">
    <property type="entry name" value="MFS_dom"/>
</dbReference>
<evidence type="ECO:0000256" key="7">
    <source>
        <dbReference type="SAM" id="Phobius"/>
    </source>
</evidence>
<feature type="region of interest" description="Disordered" evidence="6">
    <location>
        <begin position="557"/>
        <end position="585"/>
    </location>
</feature>
<dbReference type="GO" id="GO:0022857">
    <property type="term" value="F:transmembrane transporter activity"/>
    <property type="evidence" value="ECO:0007669"/>
    <property type="project" value="InterPro"/>
</dbReference>
<comment type="caution">
    <text evidence="9">The sequence shown here is derived from an EMBL/GenBank/DDBJ whole genome shotgun (WGS) entry which is preliminary data.</text>
</comment>
<evidence type="ECO:0000313" key="9">
    <source>
        <dbReference type="EMBL" id="ORY62153.1"/>
    </source>
</evidence>
<feature type="transmembrane region" description="Helical" evidence="7">
    <location>
        <begin position="211"/>
        <end position="234"/>
    </location>
</feature>
<feature type="transmembrane region" description="Helical" evidence="7">
    <location>
        <begin position="56"/>
        <end position="76"/>
    </location>
</feature>
<feature type="region of interest" description="Disordered" evidence="6">
    <location>
        <begin position="1"/>
        <end position="49"/>
    </location>
</feature>
<keyword evidence="4 7" id="KW-1133">Transmembrane helix</keyword>
<dbReference type="FunCoup" id="A0A1Y2DSA2">
    <property type="interactions" value="66"/>
</dbReference>
<protein>
    <submittedName>
        <fullName evidence="9">Major facilitator superfamily domain-containing protein</fullName>
    </submittedName>
</protein>
<dbReference type="Pfam" id="PF07690">
    <property type="entry name" value="MFS_1"/>
    <property type="match status" value="1"/>
</dbReference>
<evidence type="ECO:0000256" key="3">
    <source>
        <dbReference type="ARBA" id="ARBA00022692"/>
    </source>
</evidence>
<name>A0A1Y2DSA2_9PEZI</name>
<keyword evidence="10" id="KW-1185">Reference proteome</keyword>
<dbReference type="GeneID" id="63772461"/>
<feature type="compositionally biased region" description="Basic and acidic residues" evidence="6">
    <location>
        <begin position="23"/>
        <end position="36"/>
    </location>
</feature>
<feature type="transmembrane region" description="Helical" evidence="7">
    <location>
        <begin position="151"/>
        <end position="172"/>
    </location>
</feature>
<organism evidence="9 10">
    <name type="scientific">Pseudomassariella vexata</name>
    <dbReference type="NCBI Taxonomy" id="1141098"/>
    <lineage>
        <taxon>Eukaryota</taxon>
        <taxon>Fungi</taxon>
        <taxon>Dikarya</taxon>
        <taxon>Ascomycota</taxon>
        <taxon>Pezizomycotina</taxon>
        <taxon>Sordariomycetes</taxon>
        <taxon>Xylariomycetidae</taxon>
        <taxon>Amphisphaeriales</taxon>
        <taxon>Pseudomassariaceae</taxon>
        <taxon>Pseudomassariella</taxon>
    </lineage>
</organism>
<feature type="transmembrane region" description="Helical" evidence="7">
    <location>
        <begin position="255"/>
        <end position="274"/>
    </location>
</feature>
<dbReference type="PANTHER" id="PTHR23501:SF199">
    <property type="entry name" value="MFS EFFLUX TRANSPORTER INPD-RELATED"/>
    <property type="match status" value="1"/>
</dbReference>
<evidence type="ECO:0000259" key="8">
    <source>
        <dbReference type="PROSITE" id="PS50850"/>
    </source>
</evidence>
<dbReference type="PROSITE" id="PS50850">
    <property type="entry name" value="MFS"/>
    <property type="match status" value="1"/>
</dbReference>
<dbReference type="Gene3D" id="1.20.1250.20">
    <property type="entry name" value="MFS general substrate transporter like domains"/>
    <property type="match status" value="2"/>
</dbReference>
<feature type="transmembrane region" description="Helical" evidence="7">
    <location>
        <begin position="286"/>
        <end position="304"/>
    </location>
</feature>
<feature type="transmembrane region" description="Helical" evidence="7">
    <location>
        <begin position="389"/>
        <end position="410"/>
    </location>
</feature>
<dbReference type="SUPFAM" id="SSF103473">
    <property type="entry name" value="MFS general substrate transporter"/>
    <property type="match status" value="1"/>
</dbReference>
<feature type="transmembrane region" description="Helical" evidence="7">
    <location>
        <begin position="416"/>
        <end position="434"/>
    </location>
</feature>
<feature type="transmembrane region" description="Helical" evidence="7">
    <location>
        <begin position="530"/>
        <end position="550"/>
    </location>
</feature>
<feature type="compositionally biased region" description="Basic and acidic residues" evidence="6">
    <location>
        <begin position="557"/>
        <end position="578"/>
    </location>
</feature>
<evidence type="ECO:0000256" key="4">
    <source>
        <dbReference type="ARBA" id="ARBA00022989"/>
    </source>
</evidence>
<sequence>MADTELSNVPHATSKAPTNQADVEQHSQDVYTDHSNHSSHSVAQPKETEPNYPEGIQLFMICFGLWLAILCGGLDRSILSTAIPKITTEFHSLPDIGWYGSAYLLTTCSFQLMFGKLYAELNIKWVYMAVLVIFEVGSVICAAAPNSIAMIIGRAVAGIGCSGLSSGSLIILAHSLPLHKRPKFTGAVASSMGIAQVLAPTLGGVFTDQVSWRWCFWINLPMGGVTLFVLLFLLRLPPRPKSERTFSLTALASKLDFLGTAIVVPAVISLLLAMQWGGTTYSWGNWRIILCLCLFGILTIVWLYHQYRRGEKATVPTRLLRERTMATAIIFTLTGFSNLYLQLYYIPIWFQSVKGDSAQQSGINVLAMTASMTIATVLSGFFTSKIGYYVPSMILSTAMMSAAAGMTYTFSISTSTGFWVGALILLGFGTGAGAQSPLMALQTVFEAKDMAIATSVWMFFQSLGSSIFVSIGANVFQSRLVESLQAIVPEVNPAVIIGNGAFGLSEAMERVYPQFVDGILLAYDKAVQRVFLVGLIMACLSIFGSAAMPWRDVRKGEQKKNANEVEGEQKEEVKKWDENAPEVVE</sequence>
<dbReference type="InterPro" id="IPR011701">
    <property type="entry name" value="MFS"/>
</dbReference>
<keyword evidence="3 7" id="KW-0812">Transmembrane</keyword>
<evidence type="ECO:0000256" key="1">
    <source>
        <dbReference type="ARBA" id="ARBA00004141"/>
    </source>
</evidence>
<feature type="compositionally biased region" description="Polar residues" evidence="6">
    <location>
        <begin position="1"/>
        <end position="22"/>
    </location>
</feature>
<feature type="transmembrane region" description="Helical" evidence="7">
    <location>
        <begin position="362"/>
        <end position="382"/>
    </location>
</feature>
<evidence type="ECO:0000256" key="2">
    <source>
        <dbReference type="ARBA" id="ARBA00022448"/>
    </source>
</evidence>
<evidence type="ECO:0000313" key="10">
    <source>
        <dbReference type="Proteomes" id="UP000193689"/>
    </source>
</evidence>
<dbReference type="Proteomes" id="UP000193689">
    <property type="component" value="Unassembled WGS sequence"/>
</dbReference>
<dbReference type="PANTHER" id="PTHR23501">
    <property type="entry name" value="MAJOR FACILITATOR SUPERFAMILY"/>
    <property type="match status" value="1"/>
</dbReference>
<dbReference type="CDD" id="cd17502">
    <property type="entry name" value="MFS_Azr1_MDR_like"/>
    <property type="match status" value="1"/>
</dbReference>